<dbReference type="EMBL" id="HE797707">
    <property type="protein sequence ID" value="CCM07228.1"/>
    <property type="molecule type" value="Genomic_DNA"/>
</dbReference>
<feature type="compositionally biased region" description="Polar residues" evidence="1">
    <location>
        <begin position="14"/>
        <end position="38"/>
    </location>
</feature>
<gene>
    <name evidence="2" type="ORF">FIBRA_09573</name>
</gene>
<feature type="region of interest" description="Disordered" evidence="1">
    <location>
        <begin position="1"/>
        <end position="38"/>
    </location>
</feature>
<protein>
    <submittedName>
        <fullName evidence="2">Uncharacterized protein</fullName>
    </submittedName>
</protein>
<dbReference type="RefSeq" id="XP_012177249.1">
    <property type="nucleotide sequence ID" value="XM_012321859.1"/>
</dbReference>
<reference evidence="2 3" key="1">
    <citation type="journal article" date="2012" name="Appl. Environ. Microbiol.">
        <title>Short-read sequencing for genomic analysis of the brown rot fungus Fibroporia radiculosa.</title>
        <authorList>
            <person name="Tang J.D."/>
            <person name="Perkins A.D."/>
            <person name="Sonstegard T.S."/>
            <person name="Schroeder S.G."/>
            <person name="Burgess S.C."/>
            <person name="Diehl S.V."/>
        </authorList>
    </citation>
    <scope>NUCLEOTIDE SEQUENCE [LARGE SCALE GENOMIC DNA]</scope>
    <source>
        <strain evidence="2 3">TFFH 294</strain>
    </source>
</reference>
<keyword evidence="3" id="KW-1185">Reference proteome</keyword>
<dbReference type="HOGENOM" id="CLU_113376_0_0_1"/>
<proteinExistence type="predicted"/>
<evidence type="ECO:0000313" key="2">
    <source>
        <dbReference type="EMBL" id="CCM07228.1"/>
    </source>
</evidence>
<sequence>MNISSSPNPDSPPAKTSTSDSSNMPPLTSDISDDNSSLTHAPNLQLLADVSEYITASEGGDSSDTQEFVVYSNDIIQRLVNDVARSWQSLPFDTSTSIQDVNPLKQVMPYFPGAYANLITQPPMGVPINGNPAFGLQWVSTTTAAALHTADPVGNWNSSDKEWEEDTWEYSLM</sequence>
<dbReference type="InParanoid" id="J7SD67"/>
<dbReference type="AlphaFoldDB" id="J7SD67"/>
<evidence type="ECO:0000313" key="3">
    <source>
        <dbReference type="Proteomes" id="UP000006352"/>
    </source>
</evidence>
<evidence type="ECO:0000256" key="1">
    <source>
        <dbReference type="SAM" id="MobiDB-lite"/>
    </source>
</evidence>
<accession>J7SD67</accession>
<name>J7SD67_9APHY</name>
<dbReference type="Proteomes" id="UP000006352">
    <property type="component" value="Unassembled WGS sequence"/>
</dbReference>
<dbReference type="GeneID" id="24102128"/>
<organism evidence="2 3">
    <name type="scientific">Fibroporia radiculosa</name>
    <dbReference type="NCBI Taxonomy" id="599839"/>
    <lineage>
        <taxon>Eukaryota</taxon>
        <taxon>Fungi</taxon>
        <taxon>Dikarya</taxon>
        <taxon>Basidiomycota</taxon>
        <taxon>Agaricomycotina</taxon>
        <taxon>Agaricomycetes</taxon>
        <taxon>Polyporales</taxon>
        <taxon>Fibroporiaceae</taxon>
        <taxon>Fibroporia</taxon>
    </lineage>
</organism>